<evidence type="ECO:0000256" key="1">
    <source>
        <dbReference type="SAM" id="MobiDB-lite"/>
    </source>
</evidence>
<dbReference type="GeneID" id="28767452"/>
<protein>
    <submittedName>
        <fullName evidence="3">HET-domain-containing protein</fullName>
    </submittedName>
</protein>
<feature type="region of interest" description="Disordered" evidence="1">
    <location>
        <begin position="1"/>
        <end position="46"/>
    </location>
</feature>
<sequence>MPFHHKIIPHHSDAEGKLSPKWFKSPKSPKPQKSPISPKSPKSSRLLTDTEKNFDFIEQCVGCNKVESLIKWNTEKRKNGEERATSTLLHNSFSELDSCSKTCKICRVFRQSLLLEEVTFDGVKDIEESKGKVTVHWKEMTNEDGRPGVFLTVGVEDIPRLTGVVNCSSRNEMAHLALNPNGRGIPVFEQAKEWLHDCRNNHIGVCDNLKFNSENPRLLIEILSSESIQLCSKQYGPCEYVALSYCWGDPKNGGSTTNANFPERLRPFGIKTLPATVRDALYIVHAMNVRYAWIDALCINQDTKEGLGEMHKVYSNALFTLCACATTKSNAELLGERKAWTEKTESCRLGGQWLTTPDMSLNQLRMKSPLAGRAWTLQEERLSPRMLYVSSSRVHWSCAMGNKMELKPVYEEKSHKLQRPWYALSDRDNEVPASQEFLLACHRGEGNLYPFWADIVKSYALRDMSNLEDRLGALSGLAARYLSANPLDEYLAGIWEKNLPEGLAWKVERVAEAKDEKPDPKTPVWPSWSWAVLPVRTAIETNVRSPRSAFFQHIPDVDLKNPDFHVDEAMAITHGEKIKEICVTGRTRPLWKPTSCRVDWSSISRLVGKEERFTFAAKPEQNIHAIQSPAGRVLVYEDRKREVVCQLDFRHDVIKLQSGQVKLLALELGETTMLLLEDCGDGTHRRVGAAWNVRKDFFALVNDSEVLVLR</sequence>
<feature type="compositionally biased region" description="Low complexity" evidence="1">
    <location>
        <begin position="19"/>
        <end position="44"/>
    </location>
</feature>
<name>A0A177CM55_9PLEO</name>
<organism evidence="3 4">
    <name type="scientific">Paraphaeosphaeria sporulosa</name>
    <dbReference type="NCBI Taxonomy" id="1460663"/>
    <lineage>
        <taxon>Eukaryota</taxon>
        <taxon>Fungi</taxon>
        <taxon>Dikarya</taxon>
        <taxon>Ascomycota</taxon>
        <taxon>Pezizomycotina</taxon>
        <taxon>Dothideomycetes</taxon>
        <taxon>Pleosporomycetidae</taxon>
        <taxon>Pleosporales</taxon>
        <taxon>Massarineae</taxon>
        <taxon>Didymosphaeriaceae</taxon>
        <taxon>Paraphaeosphaeria</taxon>
    </lineage>
</organism>
<dbReference type="InterPro" id="IPR010730">
    <property type="entry name" value="HET"/>
</dbReference>
<dbReference type="PANTHER" id="PTHR33112">
    <property type="entry name" value="DOMAIN PROTEIN, PUTATIVE-RELATED"/>
    <property type="match status" value="1"/>
</dbReference>
<reference evidence="3 4" key="1">
    <citation type="submission" date="2016-05" db="EMBL/GenBank/DDBJ databases">
        <title>Comparative analysis of secretome profiles of manganese(II)-oxidizing ascomycete fungi.</title>
        <authorList>
            <consortium name="DOE Joint Genome Institute"/>
            <person name="Zeiner C.A."/>
            <person name="Purvine S.O."/>
            <person name="Zink E.M."/>
            <person name="Wu S."/>
            <person name="Pasa-Tolic L."/>
            <person name="Chaput D.L."/>
            <person name="Haridas S."/>
            <person name="Grigoriev I.V."/>
            <person name="Santelli C.M."/>
            <person name="Hansel C.M."/>
        </authorList>
    </citation>
    <scope>NUCLEOTIDE SEQUENCE [LARGE SCALE GENOMIC DNA]</scope>
    <source>
        <strain evidence="3 4">AP3s5-JAC2a</strain>
    </source>
</reference>
<gene>
    <name evidence="3" type="ORF">CC84DRAFT_1238903</name>
</gene>
<dbReference type="PANTHER" id="PTHR33112:SF16">
    <property type="entry name" value="HETEROKARYON INCOMPATIBILITY DOMAIN-CONTAINING PROTEIN"/>
    <property type="match status" value="1"/>
</dbReference>
<dbReference type="OrthoDB" id="3789824at2759"/>
<dbReference type="Proteomes" id="UP000077069">
    <property type="component" value="Unassembled WGS sequence"/>
</dbReference>
<dbReference type="EMBL" id="KV441550">
    <property type="protein sequence ID" value="OAG07889.1"/>
    <property type="molecule type" value="Genomic_DNA"/>
</dbReference>
<evidence type="ECO:0000313" key="4">
    <source>
        <dbReference type="Proteomes" id="UP000077069"/>
    </source>
</evidence>
<proteinExistence type="predicted"/>
<feature type="domain" description="Heterokaryon incompatibility" evidence="2">
    <location>
        <begin position="240"/>
        <end position="379"/>
    </location>
</feature>
<evidence type="ECO:0000259" key="2">
    <source>
        <dbReference type="Pfam" id="PF06985"/>
    </source>
</evidence>
<dbReference type="RefSeq" id="XP_018038254.1">
    <property type="nucleotide sequence ID" value="XM_018183966.1"/>
</dbReference>
<dbReference type="Pfam" id="PF06985">
    <property type="entry name" value="HET"/>
    <property type="match status" value="1"/>
</dbReference>
<accession>A0A177CM55</accession>
<evidence type="ECO:0000313" key="3">
    <source>
        <dbReference type="EMBL" id="OAG07889.1"/>
    </source>
</evidence>
<keyword evidence="4" id="KW-1185">Reference proteome</keyword>
<dbReference type="AlphaFoldDB" id="A0A177CM55"/>
<dbReference type="InParanoid" id="A0A177CM55"/>